<sequence>MVMRCVLKHHVCLCVLSTAVLAGLALITAQTKVYAQSQNCNGIANSRATGVPGDPSGDSPNRRIECDGSGKYERGKKINTLSGNRTIDMDKDLKPAVKVHNGADITIVSDTLIITDSSQSKSTSPAIQVESGGKLMLAGNVDIKDVKKGIVADGKGSSVTVNRGKIGVRAGGGYVIGVQNGGEVTLSRGVMVNSVGSMGIVVGGTGGSVTLGGTRFTGVNKGIVFMGDKGTANATVMGVGGATISLADGNSTGVIMQGTRGANATVMNMTINGGRGSVGAEVTGEGTLMLNMVNISQVQMGARVTKGKLTVMGGEIQGNTMGVEVSEKGVLKVMGEATIGVGRNGTGLSVTGEGNATMMGGMIQASGGDGMTGVIVNTSGDVTLSGGVTISQFKTGGLCKEGGV</sequence>
<comment type="caution">
    <text evidence="3">The sequence shown here is derived from an EMBL/GenBank/DDBJ whole genome shotgun (WGS) entry which is preliminary data.</text>
</comment>
<dbReference type="HOGENOM" id="CLU_048391_0_0_5"/>
<feature type="chain" id="PRO_5004125846" description="Right handed beta helix domain-containing protein" evidence="2">
    <location>
        <begin position="23"/>
        <end position="404"/>
    </location>
</feature>
<dbReference type="PATRIC" id="fig|1094496.3.peg.1143"/>
<protein>
    <recommendedName>
        <fullName evidence="5">Right handed beta helix domain-containing protein</fullName>
    </recommendedName>
</protein>
<keyword evidence="2" id="KW-0732">Signal</keyword>
<feature type="signal peptide" evidence="2">
    <location>
        <begin position="1"/>
        <end position="22"/>
    </location>
</feature>
<reference evidence="3 4" key="1">
    <citation type="journal article" date="2013" name="PLoS Genet.">
        <title>A gene transfer agent and a dynamic repertoire of secretion systems hold the keys to the explosive radiation of the emerging pathogen Bartonella.</title>
        <authorList>
            <person name="Guy L."/>
            <person name="Nystedt B."/>
            <person name="Toft C."/>
            <person name="Zaremba-Niedzwiedzka K."/>
            <person name="Berglund E.C."/>
            <person name="Granberg F."/>
            <person name="Naslund K."/>
            <person name="Eriksson A.S."/>
            <person name="Andersson S.G."/>
        </authorList>
    </citation>
    <scope>NUCLEOTIDE SEQUENCE [LARGE SCALE GENOMIC DNA]</scope>
    <source>
        <strain evidence="4">m07a</strain>
    </source>
</reference>
<feature type="compositionally biased region" description="Basic and acidic residues" evidence="1">
    <location>
        <begin position="60"/>
        <end position="69"/>
    </location>
</feature>
<dbReference type="EMBL" id="AGWC01000008">
    <property type="protein sequence ID" value="ENN90773.1"/>
    <property type="molecule type" value="Genomic_DNA"/>
</dbReference>
<name>N6UKM9_9HYPH</name>
<dbReference type="eggNOG" id="ENOG503144A">
    <property type="taxonomic scope" value="Bacteria"/>
</dbReference>
<proteinExistence type="predicted"/>
<evidence type="ECO:0000313" key="3">
    <source>
        <dbReference type="EMBL" id="ENN90773.1"/>
    </source>
</evidence>
<gene>
    <name evidence="3" type="ORF">m07a_11150</name>
</gene>
<organism evidence="3 4">
    <name type="scientific">Bartonella schoenbuchensis m07a</name>
    <dbReference type="NCBI Taxonomy" id="1094496"/>
    <lineage>
        <taxon>Bacteria</taxon>
        <taxon>Pseudomonadati</taxon>
        <taxon>Pseudomonadota</taxon>
        <taxon>Alphaproteobacteria</taxon>
        <taxon>Hyphomicrobiales</taxon>
        <taxon>Bartonellaceae</taxon>
        <taxon>Bartonella</taxon>
    </lineage>
</organism>
<accession>N6UKM9</accession>
<dbReference type="AlphaFoldDB" id="N6UKM9"/>
<evidence type="ECO:0000256" key="1">
    <source>
        <dbReference type="SAM" id="MobiDB-lite"/>
    </source>
</evidence>
<evidence type="ECO:0000256" key="2">
    <source>
        <dbReference type="SAM" id="SignalP"/>
    </source>
</evidence>
<dbReference type="Gene3D" id="2.160.20.20">
    <property type="match status" value="1"/>
</dbReference>
<dbReference type="Proteomes" id="UP000014242">
    <property type="component" value="Unassembled WGS sequence"/>
</dbReference>
<evidence type="ECO:0008006" key="5">
    <source>
        <dbReference type="Google" id="ProtNLM"/>
    </source>
</evidence>
<evidence type="ECO:0000313" key="4">
    <source>
        <dbReference type="Proteomes" id="UP000014242"/>
    </source>
</evidence>
<keyword evidence="4" id="KW-1185">Reference proteome</keyword>
<feature type="region of interest" description="Disordered" evidence="1">
    <location>
        <begin position="45"/>
        <end position="69"/>
    </location>
</feature>
<dbReference type="InterPro" id="IPR012332">
    <property type="entry name" value="Autotransporter_pectin_lyase_C"/>
</dbReference>